<dbReference type="Gene3D" id="1.10.443.10">
    <property type="entry name" value="Intergrase catalytic core"/>
    <property type="match status" value="1"/>
</dbReference>
<evidence type="ECO:0008006" key="4">
    <source>
        <dbReference type="Google" id="ProtNLM"/>
    </source>
</evidence>
<keyword evidence="3" id="KW-1185">Reference proteome</keyword>
<dbReference type="Proteomes" id="UP000664349">
    <property type="component" value="Unassembled WGS sequence"/>
</dbReference>
<sequence length="639" mass="72500">MKLSARPTVIYDLPLPKGTVIFRPESVILRFPNGKTADIGAICYLRREPAPKLRQKLRKPSEGRQVDLSSLTAKRSERVRALIFHISDELMHSGLRAETVRSHTTRFVAFMFWADANGYHDVLNCSEAARPAIQAYAMHIRERVTTNAISITSGAHQQSAVFGLLERFLEADNLTRGINLLRKNPVAVEVTVPPCEDAQAKVLSLCDALFDGLSSLVLEAKPYPYALALPKHLDYPNNTLWIFPTISWFMSPQMLIGREDRWRQNSGYNYREGRLSTLDEMQAMKSHLNDGGLTIGMLIRNAKRQLQTANSNPRHTQRRHLGMVALNTFILMFLAQTGMNWAQVVNLTWEDEYDVSATHQVFRTIKWRAQGRKVSFELPVAFMPKFKRYLELRKYLLGGRPCNWLFFKLGTKGAGEPEQMKSGPLATYRTLQRIDPDLPVVKPREWRAAKSDWLIRNTDPSTAALVLQNSERTVLASYAAGSETSHVEELSKFLDKVSETVVEKGKDIEGSVRRAIGICTAYESPHLTIERAPIKPDCKGQEGCLFCDKFRVHADETDTRKLISCRYCLRQTAPLAGSQESFQALLSPIFNRIESILAEVSRRDEALVIRVTKEVEEEGELDPYWARKFEMLMELGVVV</sequence>
<name>A0ABS3GI09_9NEIS</name>
<comment type="caution">
    <text evidence="2">The sequence shown here is derived from an EMBL/GenBank/DDBJ whole genome shotgun (WGS) entry which is preliminary data.</text>
</comment>
<dbReference type="EMBL" id="JAFLRD010000001">
    <property type="protein sequence ID" value="MBO0414229.1"/>
    <property type="molecule type" value="Genomic_DNA"/>
</dbReference>
<accession>A0ABS3GI09</accession>
<dbReference type="InterPro" id="IPR011010">
    <property type="entry name" value="DNA_brk_join_enz"/>
</dbReference>
<evidence type="ECO:0000256" key="1">
    <source>
        <dbReference type="ARBA" id="ARBA00023172"/>
    </source>
</evidence>
<organism evidence="2 3">
    <name type="scientific">Chromobacterium haemolyticum</name>
    <dbReference type="NCBI Taxonomy" id="394935"/>
    <lineage>
        <taxon>Bacteria</taxon>
        <taxon>Pseudomonadati</taxon>
        <taxon>Pseudomonadota</taxon>
        <taxon>Betaproteobacteria</taxon>
        <taxon>Neisseriales</taxon>
        <taxon>Chromobacteriaceae</taxon>
        <taxon>Chromobacterium</taxon>
    </lineage>
</organism>
<dbReference type="SUPFAM" id="SSF56349">
    <property type="entry name" value="DNA breaking-rejoining enzymes"/>
    <property type="match status" value="1"/>
</dbReference>
<gene>
    <name evidence="2" type="ORF">J1C50_01790</name>
</gene>
<dbReference type="InterPro" id="IPR013762">
    <property type="entry name" value="Integrase-like_cat_sf"/>
</dbReference>
<reference evidence="2 3" key="1">
    <citation type="submission" date="2021-03" db="EMBL/GenBank/DDBJ databases">
        <title>First Case of infection caused by Chromobacterium haemolyticum derived from water in China.</title>
        <authorList>
            <person name="Chen J."/>
            <person name="Liu C."/>
        </authorList>
    </citation>
    <scope>NUCLEOTIDE SEQUENCE [LARGE SCALE GENOMIC DNA]</scope>
    <source>
        <strain evidence="2 3">WJ-5</strain>
    </source>
</reference>
<proteinExistence type="predicted"/>
<evidence type="ECO:0000313" key="2">
    <source>
        <dbReference type="EMBL" id="MBO0414229.1"/>
    </source>
</evidence>
<keyword evidence="1" id="KW-0233">DNA recombination</keyword>
<protein>
    <recommendedName>
        <fullName evidence="4">Integrase</fullName>
    </recommendedName>
</protein>
<evidence type="ECO:0000313" key="3">
    <source>
        <dbReference type="Proteomes" id="UP000664349"/>
    </source>
</evidence>
<dbReference type="RefSeq" id="WP_152596848.1">
    <property type="nucleotide sequence ID" value="NZ_JAEILV010000001.1"/>
</dbReference>